<comment type="caution">
    <text evidence="1">The sequence shown here is derived from an EMBL/GenBank/DDBJ whole genome shotgun (WGS) entry which is preliminary data.</text>
</comment>
<organism evidence="1 2">
    <name type="scientific">Actinomadura logoneensis</name>
    <dbReference type="NCBI Taxonomy" id="2293572"/>
    <lineage>
        <taxon>Bacteria</taxon>
        <taxon>Bacillati</taxon>
        <taxon>Actinomycetota</taxon>
        <taxon>Actinomycetes</taxon>
        <taxon>Streptosporangiales</taxon>
        <taxon>Thermomonosporaceae</taxon>
        <taxon>Actinomadura</taxon>
    </lineage>
</organism>
<dbReference type="RefSeq" id="WP_117356453.1">
    <property type="nucleotide sequence ID" value="NZ_QURH01000110.1"/>
</dbReference>
<dbReference type="OrthoDB" id="8795357at2"/>
<dbReference type="Pfam" id="PF18977">
    <property type="entry name" value="DUF5713"/>
    <property type="match status" value="1"/>
</dbReference>
<gene>
    <name evidence="1" type="ORF">DZF91_05790</name>
</gene>
<dbReference type="EMBL" id="QURH01000110">
    <property type="protein sequence ID" value="RFU42632.1"/>
    <property type="molecule type" value="Genomic_DNA"/>
</dbReference>
<evidence type="ECO:0000313" key="2">
    <source>
        <dbReference type="Proteomes" id="UP000261811"/>
    </source>
</evidence>
<proteinExistence type="predicted"/>
<evidence type="ECO:0000313" key="1">
    <source>
        <dbReference type="EMBL" id="RFU42632.1"/>
    </source>
</evidence>
<dbReference type="InterPro" id="IPR043767">
    <property type="entry name" value="DUF5713"/>
</dbReference>
<sequence length="113" mass="12835">MRITNQKLVGYTFLSDMLGDDYYPRHLVVKGQAILRRLCAQIEADRPADLAALYAMTNAATRQFNDLQDELFEADSEIETVARDTIASDFFYVAAAYGFENADVEELVADRDW</sequence>
<accession>A0A372JRI6</accession>
<reference evidence="1 2" key="1">
    <citation type="submission" date="2018-08" db="EMBL/GenBank/DDBJ databases">
        <title>Actinomadura jelena sp. nov., a novel Actinomycete isolated from soil in Chad.</title>
        <authorList>
            <person name="Shi L."/>
        </authorList>
    </citation>
    <scope>NUCLEOTIDE SEQUENCE [LARGE SCALE GENOMIC DNA]</scope>
    <source>
        <strain evidence="1 2">NEAU-G17</strain>
    </source>
</reference>
<protein>
    <submittedName>
        <fullName evidence="1">Uncharacterized protein</fullName>
    </submittedName>
</protein>
<dbReference type="AlphaFoldDB" id="A0A372JRI6"/>
<name>A0A372JRI6_9ACTN</name>
<dbReference type="Proteomes" id="UP000261811">
    <property type="component" value="Unassembled WGS sequence"/>
</dbReference>
<keyword evidence="2" id="KW-1185">Reference proteome</keyword>